<feature type="region of interest" description="Disordered" evidence="1">
    <location>
        <begin position="389"/>
        <end position="415"/>
    </location>
</feature>
<evidence type="ECO:0000256" key="1">
    <source>
        <dbReference type="SAM" id="MobiDB-lite"/>
    </source>
</evidence>
<dbReference type="PANTHER" id="PTHR36159:SF1">
    <property type="entry name" value="RETROVIRUS-RELATED POL POLYPROTEIN FROM TRANSPOSON 412-LIKE PROTEIN"/>
    <property type="match status" value="1"/>
</dbReference>
<organism evidence="2 3">
    <name type="scientific">Diabrotica balteata</name>
    <name type="common">Banded cucumber beetle</name>
    <dbReference type="NCBI Taxonomy" id="107213"/>
    <lineage>
        <taxon>Eukaryota</taxon>
        <taxon>Metazoa</taxon>
        <taxon>Ecdysozoa</taxon>
        <taxon>Arthropoda</taxon>
        <taxon>Hexapoda</taxon>
        <taxon>Insecta</taxon>
        <taxon>Pterygota</taxon>
        <taxon>Neoptera</taxon>
        <taxon>Endopterygota</taxon>
        <taxon>Coleoptera</taxon>
        <taxon>Polyphaga</taxon>
        <taxon>Cucujiformia</taxon>
        <taxon>Chrysomeloidea</taxon>
        <taxon>Chrysomelidae</taxon>
        <taxon>Galerucinae</taxon>
        <taxon>Diabroticina</taxon>
        <taxon>Diabroticites</taxon>
        <taxon>Diabrotica</taxon>
    </lineage>
</organism>
<comment type="caution">
    <text evidence="2">The sequence shown here is derived from an EMBL/GenBank/DDBJ whole genome shotgun (WGS) entry which is preliminary data.</text>
</comment>
<feature type="compositionally biased region" description="Low complexity" evidence="1">
    <location>
        <begin position="402"/>
        <end position="414"/>
    </location>
</feature>
<sequence length="506" mass="58326">MSYTFVLSGRESVLSTKIYPPIILNENEQYVLGLIDFMSYNTIPNVDQTNNKFHIDGYDITIPEGSYEVEDLSNYLTEKITELELKLDRTPEKDETDIDKNTKGEKQNLVTQGGNAKARKQHNMDQPTSLIMRINNNTLKCEIKSNKVIHFEKPNTIAPLLGFTSKRLSPLKTHVAENPVHITKVNSICVECNLITNSYVNENQGHIIHMFYPNVLPGYKIVEIPKKVIYLPVTNRYIDEIFIKIVDQDDRVLVDNSIVSREMHSHLPYANATFNHCDEIRLPIQTQDIYTQPSESYLYIEGRLTNDGKESNTLHFVNNGLMHLFDEIRYEIGGCVIDRVRNVGHDHLTAKCRDSGNTLGFSKCLPMSQRMVVREFCAKGTFNKRPFQKRNLAEQVDDNHDTPSTSSDLSSTPSCKSVKQGLELAIMSVLKNDNDPKMTFNKRSRVTRKFAESLTDLEVRERLAKKKHENKTKQKKRKQVQRKQEHKQKERREMFLACQRVLLAFV</sequence>
<dbReference type="EMBL" id="CAKJVB030000004">
    <property type="protein sequence ID" value="CAH1224430.1"/>
    <property type="molecule type" value="Genomic_DNA"/>
</dbReference>
<keyword evidence="3" id="KW-1185">Reference proteome</keyword>
<dbReference type="AlphaFoldDB" id="A0A9P0DVP2"/>
<dbReference type="PANTHER" id="PTHR36159">
    <property type="entry name" value="PROTEIN CBG23766"/>
    <property type="match status" value="1"/>
</dbReference>
<feature type="compositionally biased region" description="Basic and acidic residues" evidence="1">
    <location>
        <begin position="91"/>
        <end position="106"/>
    </location>
</feature>
<feature type="region of interest" description="Disordered" evidence="1">
    <location>
        <begin position="462"/>
        <end position="491"/>
    </location>
</feature>
<proteinExistence type="predicted"/>
<feature type="compositionally biased region" description="Basic residues" evidence="1">
    <location>
        <begin position="463"/>
        <end position="486"/>
    </location>
</feature>
<protein>
    <submittedName>
        <fullName evidence="2">Uncharacterized protein</fullName>
    </submittedName>
</protein>
<dbReference type="Proteomes" id="UP001153709">
    <property type="component" value="Unassembled WGS sequence"/>
</dbReference>
<evidence type="ECO:0000313" key="2">
    <source>
        <dbReference type="EMBL" id="CAH1224430.1"/>
    </source>
</evidence>
<reference evidence="2" key="1">
    <citation type="submission" date="2022-01" db="EMBL/GenBank/DDBJ databases">
        <authorList>
            <person name="King R."/>
        </authorList>
    </citation>
    <scope>NUCLEOTIDE SEQUENCE</scope>
</reference>
<feature type="region of interest" description="Disordered" evidence="1">
    <location>
        <begin position="91"/>
        <end position="123"/>
    </location>
</feature>
<gene>
    <name evidence="2" type="ORF">DIABBA_LOCUS79</name>
</gene>
<name>A0A9P0DVP2_DIABA</name>
<dbReference type="OrthoDB" id="6767358at2759"/>
<accession>A0A9P0DVP2</accession>
<evidence type="ECO:0000313" key="3">
    <source>
        <dbReference type="Proteomes" id="UP001153709"/>
    </source>
</evidence>